<keyword evidence="1" id="KW-0175">Coiled coil</keyword>
<feature type="region of interest" description="Disordered" evidence="2">
    <location>
        <begin position="1"/>
        <end position="28"/>
    </location>
</feature>
<feature type="region of interest" description="Disordered" evidence="2">
    <location>
        <begin position="943"/>
        <end position="966"/>
    </location>
</feature>
<proteinExistence type="predicted"/>
<dbReference type="AlphaFoldDB" id="B3SZU4"/>
<sequence length="1069" mass="118928">MARLPFQQATVLPQQNRLSAPNVPNAPGPMDVSVPGGGAQNRALMSLGESIARIGRTAADIYLTQAEKEKDEQNKIAIVEYGQFRDRARNQFFQSLEQDPPADMADALARYEQFYSGGDAKDLEANGLYQQTQRFLKGKSKRVQKAVTQMFDDKRIADQDLIAMQEIRKQQQAKVGAAINSAQQGLTAKLQSLTPEDLAGAKNYDPTQRRQLIATDLENVINPTLEGLSPGLRRQAEERLQTTIRSAAEQLYNAQQSAIDDDVRADYVRLKQEIITSGGPREERLAMLDEMQSSMFADGLLSAEQAAVNLVNYEREIDNSDIKLLRNSGDIQVVAGLLNTLLNDKESFPSLSANERAEQANETKTRLETLQKQATQEVRRNLLLTVGAILDPNLTEGQRAEVESVANLEQQLANVPDENTKLVFKGLHSYALQAKNTVETLPEKTEAELAQAEESLVPPRFIGGDLNADVAHFSGIYNGVVKEINAIRKLRADDGASFAVIPEGTDPLDASNLDNVVATQLEYKGFQNTNNLSPSQLRGLHQAKAIRLLSKQTAAKYLEDYLKTTNGDERFEFMMGIERRTGSYGSLVVTELARKRKENGIGLPYYSQLYTEVTDPAVRQNMFDTELNSKSNRSRVRDIFKADMGAVRAEMMQNESFQNFYKSFESDRGSVPLMNDFNEFMTDYVLEMGARGMDLGDAVDMAADHLIGVNFTFIQPNAETPPLLLRNAQLDGIPAGSAEVALTNYTETLLAERRQGFIDLAGSDDLYTWAKKGDDSGLELLFFNEERAQYVTTGVIMPFTRLRVLAERHMNNEAIDSSDAMFAEDQAVIDTMLESYGVGQEMLGLGVGKPIEEPEGINPVNTGKKTSAGRVIWKKNGEEYSEITRTVQLETGKWITTPTVDKDGNVVPIEKITKFLNENGNIDFVTGKELPVFDTEKAASKYAEERSNSYNNETTQKTEPEPAPEDPELAQLNGFVTQARAFLDTVPGEQMVEVERLIEGAEVLRARIVYNKGKEAAMKQLRLLETQLQLLQGKTASKEQMRKLLGSQPELDPELRAEMEALLRSRQDR</sequence>
<accession>B3SZU4</accession>
<reference evidence="3" key="1">
    <citation type="journal article" date="2008" name="ISME J.">
        <title>Genomic patterns of recombination, clonal divergence and environment in marine microbial populations.</title>
        <authorList>
            <person name="Konstantinidis K.T."/>
            <person name="Delong E.F."/>
        </authorList>
    </citation>
    <scope>NUCLEOTIDE SEQUENCE</scope>
</reference>
<evidence type="ECO:0000313" key="3">
    <source>
        <dbReference type="EMBL" id="ABZ05852.1"/>
    </source>
</evidence>
<gene>
    <name evidence="3" type="ORF">ALOHA_HF400048F7ctg1g19</name>
</gene>
<protein>
    <submittedName>
        <fullName evidence="3">Uncharacterized protein</fullName>
    </submittedName>
</protein>
<feature type="compositionally biased region" description="Polar residues" evidence="2">
    <location>
        <begin position="7"/>
        <end position="19"/>
    </location>
</feature>
<evidence type="ECO:0000256" key="2">
    <source>
        <dbReference type="SAM" id="MobiDB-lite"/>
    </source>
</evidence>
<organism evidence="3">
    <name type="scientific">uncultured marine microorganism HF4000_48F7</name>
    <dbReference type="NCBI Taxonomy" id="455500"/>
    <lineage>
        <taxon>unclassified sequences</taxon>
        <taxon>environmental samples</taxon>
    </lineage>
</organism>
<evidence type="ECO:0000256" key="1">
    <source>
        <dbReference type="SAM" id="Coils"/>
    </source>
</evidence>
<name>B3SZU4_9ZZZZ</name>
<feature type="compositionally biased region" description="Polar residues" evidence="2">
    <location>
        <begin position="948"/>
        <end position="957"/>
    </location>
</feature>
<dbReference type="EMBL" id="EU016559">
    <property type="protein sequence ID" value="ABZ05852.1"/>
    <property type="molecule type" value="Genomic_DNA"/>
</dbReference>
<feature type="coiled-coil region" evidence="1">
    <location>
        <begin position="353"/>
        <end position="380"/>
    </location>
</feature>